<name>A0AAV7YWC6_9EUKA</name>
<protein>
    <submittedName>
        <fullName evidence="6">Farnesyl-pyrophosphate synthetase</fullName>
    </submittedName>
</protein>
<comment type="similarity">
    <text evidence="5">Belongs to the FPP/GGPP synthase family.</text>
</comment>
<evidence type="ECO:0000256" key="5">
    <source>
        <dbReference type="RuleBase" id="RU004466"/>
    </source>
</evidence>
<dbReference type="Pfam" id="PF00348">
    <property type="entry name" value="polyprenyl_synt"/>
    <property type="match status" value="1"/>
</dbReference>
<dbReference type="GO" id="GO:0004161">
    <property type="term" value="F:dimethylallyltranstransferase activity"/>
    <property type="evidence" value="ECO:0007669"/>
    <property type="project" value="TreeGrafter"/>
</dbReference>
<dbReference type="SUPFAM" id="SSF48576">
    <property type="entry name" value="Terpenoid synthases"/>
    <property type="match status" value="1"/>
</dbReference>
<keyword evidence="2 5" id="KW-0808">Transferase</keyword>
<evidence type="ECO:0000313" key="7">
    <source>
        <dbReference type="Proteomes" id="UP001146793"/>
    </source>
</evidence>
<accession>A0AAV7YWC6</accession>
<organism evidence="6 7">
    <name type="scientific">Anaeramoeba flamelloides</name>
    <dbReference type="NCBI Taxonomy" id="1746091"/>
    <lineage>
        <taxon>Eukaryota</taxon>
        <taxon>Metamonada</taxon>
        <taxon>Anaeramoebidae</taxon>
        <taxon>Anaeramoeba</taxon>
    </lineage>
</organism>
<dbReference type="InterPro" id="IPR033749">
    <property type="entry name" value="Polyprenyl_synt_CS"/>
</dbReference>
<dbReference type="SFLD" id="SFLDG01017">
    <property type="entry name" value="Polyprenyl_Transferase_Like"/>
    <property type="match status" value="1"/>
</dbReference>
<keyword evidence="4" id="KW-0460">Magnesium</keyword>
<evidence type="ECO:0000256" key="3">
    <source>
        <dbReference type="ARBA" id="ARBA00022723"/>
    </source>
</evidence>
<comment type="cofactor">
    <cofactor evidence="1">
        <name>Mg(2+)</name>
        <dbReference type="ChEBI" id="CHEBI:18420"/>
    </cofactor>
</comment>
<dbReference type="PROSITE" id="PS00723">
    <property type="entry name" value="POLYPRENYL_SYNTHASE_1"/>
    <property type="match status" value="1"/>
</dbReference>
<sequence length="346" mass="40020">MSEREEFMGVFDDLVEDVVKLLSKITDVTEEASNYIKEMMKYNVPNGKLNRGLTVVSTYLGIYPKATKEEKRKAQILGWCVEWLQAFLLVADDIMDQSLTRRGQPCWYRKVGSKALNDGFTLENCIYQLLDLHFGSLKCYPRLFKIFIDVSFKTELGQTLDLSSVDENDKPIYSKFSKEFYFNIVRLKTAHYSFYLPVALGVILGLDSLNKLDQLDSVLEEVCPSLIKMGEIFQVQDDYLDVYADPETLGKIGTDIQDGKCSWPFVTALEIATEEQKESLFKNYAKNDPQCIKKVKEIFKELKITELFLAYEEKIFNEITEMINSIQSVDQQILNYLKSKIFKRKK</sequence>
<dbReference type="PANTHER" id="PTHR11525:SF0">
    <property type="entry name" value="FARNESYL PYROPHOSPHATE SYNTHASE"/>
    <property type="match status" value="1"/>
</dbReference>
<evidence type="ECO:0000256" key="4">
    <source>
        <dbReference type="ARBA" id="ARBA00022842"/>
    </source>
</evidence>
<dbReference type="Proteomes" id="UP001146793">
    <property type="component" value="Unassembled WGS sequence"/>
</dbReference>
<gene>
    <name evidence="6" type="ORF">M0812_21113</name>
</gene>
<dbReference type="GO" id="GO:0004337">
    <property type="term" value="F:(2E,6E)-farnesyl diphosphate synthase activity"/>
    <property type="evidence" value="ECO:0007669"/>
    <property type="project" value="TreeGrafter"/>
</dbReference>
<dbReference type="GO" id="GO:0045337">
    <property type="term" value="P:farnesyl diphosphate biosynthetic process"/>
    <property type="evidence" value="ECO:0007669"/>
    <property type="project" value="TreeGrafter"/>
</dbReference>
<dbReference type="PANTHER" id="PTHR11525">
    <property type="entry name" value="FARNESYL-PYROPHOSPHATE SYNTHETASE"/>
    <property type="match status" value="1"/>
</dbReference>
<evidence type="ECO:0000313" key="6">
    <source>
        <dbReference type="EMBL" id="KAJ3432182.1"/>
    </source>
</evidence>
<dbReference type="GO" id="GO:0046872">
    <property type="term" value="F:metal ion binding"/>
    <property type="evidence" value="ECO:0007669"/>
    <property type="project" value="UniProtKB-KW"/>
</dbReference>
<dbReference type="InterPro" id="IPR008949">
    <property type="entry name" value="Isoprenoid_synthase_dom_sf"/>
</dbReference>
<dbReference type="InterPro" id="IPR000092">
    <property type="entry name" value="Polyprenyl_synt"/>
</dbReference>
<dbReference type="CDD" id="cd00685">
    <property type="entry name" value="Trans_IPPS_HT"/>
    <property type="match status" value="1"/>
</dbReference>
<dbReference type="Gene3D" id="1.10.600.10">
    <property type="entry name" value="Farnesyl Diphosphate Synthase"/>
    <property type="match status" value="1"/>
</dbReference>
<dbReference type="EMBL" id="JANTQA010000047">
    <property type="protein sequence ID" value="KAJ3432182.1"/>
    <property type="molecule type" value="Genomic_DNA"/>
</dbReference>
<dbReference type="InterPro" id="IPR039702">
    <property type="entry name" value="FPS1-like"/>
</dbReference>
<reference evidence="6" key="1">
    <citation type="submission" date="2022-08" db="EMBL/GenBank/DDBJ databases">
        <title>Novel sulphate-reducing endosymbionts in the free-living metamonad Anaeramoeba.</title>
        <authorList>
            <person name="Jerlstrom-Hultqvist J."/>
            <person name="Cepicka I."/>
            <person name="Gallot-Lavallee L."/>
            <person name="Salas-Leiva D."/>
            <person name="Curtis B.A."/>
            <person name="Zahonova K."/>
            <person name="Pipaliya S."/>
            <person name="Dacks J."/>
            <person name="Roger A.J."/>
        </authorList>
    </citation>
    <scope>NUCLEOTIDE SEQUENCE</scope>
    <source>
        <strain evidence="6">Busselton2</strain>
    </source>
</reference>
<evidence type="ECO:0000256" key="2">
    <source>
        <dbReference type="ARBA" id="ARBA00022679"/>
    </source>
</evidence>
<dbReference type="PROSITE" id="PS00444">
    <property type="entry name" value="POLYPRENYL_SYNTHASE_2"/>
    <property type="match status" value="1"/>
</dbReference>
<dbReference type="SFLD" id="SFLDS00005">
    <property type="entry name" value="Isoprenoid_Synthase_Type_I"/>
    <property type="match status" value="1"/>
</dbReference>
<dbReference type="GO" id="GO:0005737">
    <property type="term" value="C:cytoplasm"/>
    <property type="evidence" value="ECO:0007669"/>
    <property type="project" value="TreeGrafter"/>
</dbReference>
<proteinExistence type="inferred from homology"/>
<keyword evidence="3" id="KW-0479">Metal-binding</keyword>
<comment type="caution">
    <text evidence="6">The sequence shown here is derived from an EMBL/GenBank/DDBJ whole genome shotgun (WGS) entry which is preliminary data.</text>
</comment>
<evidence type="ECO:0000256" key="1">
    <source>
        <dbReference type="ARBA" id="ARBA00001946"/>
    </source>
</evidence>
<dbReference type="AlphaFoldDB" id="A0AAV7YWC6"/>